<feature type="compositionally biased region" description="Polar residues" evidence="9">
    <location>
        <begin position="137"/>
        <end position="157"/>
    </location>
</feature>
<dbReference type="Pfam" id="PF03175">
    <property type="entry name" value="DNA_pol_B_2"/>
    <property type="match status" value="1"/>
</dbReference>
<dbReference type="PANTHER" id="PTHR48144:SF2">
    <property type="entry name" value="DNA-DIRECTED DNA POLYMERASE"/>
    <property type="match status" value="1"/>
</dbReference>
<dbReference type="GeneID" id="5879913"/>
<dbReference type="RefSeq" id="XP_001734982.1">
    <property type="nucleotide sequence ID" value="XM_001734930.1"/>
</dbReference>
<dbReference type="PRINTS" id="PR00106">
    <property type="entry name" value="DNAPOLB"/>
</dbReference>
<dbReference type="InterPro" id="IPR036397">
    <property type="entry name" value="RNaseH_sf"/>
</dbReference>
<dbReference type="GO" id="GO:0006260">
    <property type="term" value="P:DNA replication"/>
    <property type="evidence" value="ECO:0007669"/>
    <property type="project" value="UniProtKB-KW"/>
</dbReference>
<reference evidence="12" key="1">
    <citation type="submission" date="2007-12" db="EMBL/GenBank/DDBJ databases">
        <title>Annotation of Entamoeba dispar SAW760.</title>
        <authorList>
            <person name="Lorenzi H."/>
            <person name="Inman J."/>
            <person name="Schobel S."/>
            <person name="Amedeo P."/>
            <person name="Caler E."/>
        </authorList>
    </citation>
    <scope>NUCLEOTIDE SEQUENCE [LARGE SCALE GENOMIC DNA]</scope>
    <source>
        <strain evidence="12">ATCC PRA-260 / SAW760</strain>
    </source>
</reference>
<gene>
    <name evidence="11" type="ORF">EDI_202070</name>
</gene>
<evidence type="ECO:0000256" key="4">
    <source>
        <dbReference type="ARBA" id="ARBA00022695"/>
    </source>
</evidence>
<dbReference type="EMBL" id="DS548347">
    <property type="protein sequence ID" value="EDR28838.1"/>
    <property type="molecule type" value="Genomic_DNA"/>
</dbReference>
<evidence type="ECO:0000256" key="3">
    <source>
        <dbReference type="ARBA" id="ARBA00022679"/>
    </source>
</evidence>
<keyword evidence="3" id="KW-0808">Transferase</keyword>
<dbReference type="Gene3D" id="3.90.1600.10">
    <property type="entry name" value="Palm domain of DNA polymerase"/>
    <property type="match status" value="2"/>
</dbReference>
<dbReference type="PANTHER" id="PTHR48144">
    <property type="entry name" value="DNA-DIRECTED DNA POLYMERASE"/>
    <property type="match status" value="1"/>
</dbReference>
<comment type="catalytic activity">
    <reaction evidence="8">
        <text>DNA(n) + a 2'-deoxyribonucleoside 5'-triphosphate = DNA(n+1) + diphosphate</text>
        <dbReference type="Rhea" id="RHEA:22508"/>
        <dbReference type="Rhea" id="RHEA-COMP:17339"/>
        <dbReference type="Rhea" id="RHEA-COMP:17340"/>
        <dbReference type="ChEBI" id="CHEBI:33019"/>
        <dbReference type="ChEBI" id="CHEBI:61560"/>
        <dbReference type="ChEBI" id="CHEBI:173112"/>
        <dbReference type="EC" id="2.7.7.7"/>
    </reaction>
</comment>
<dbReference type="AlphaFoldDB" id="B0E9F5"/>
<dbReference type="OMA" id="FHINQAS"/>
<dbReference type="InterPro" id="IPR012337">
    <property type="entry name" value="RNaseH-like_sf"/>
</dbReference>
<evidence type="ECO:0000256" key="7">
    <source>
        <dbReference type="ARBA" id="ARBA00023125"/>
    </source>
</evidence>
<dbReference type="KEGG" id="edi:EDI_202070"/>
<evidence type="ECO:0000256" key="9">
    <source>
        <dbReference type="SAM" id="MobiDB-lite"/>
    </source>
</evidence>
<dbReference type="EC" id="2.7.7.7" evidence="2"/>
<dbReference type="SUPFAM" id="SSF53098">
    <property type="entry name" value="Ribonuclease H-like"/>
    <property type="match status" value="1"/>
</dbReference>
<name>B0E9F5_ENTDS</name>
<evidence type="ECO:0000256" key="2">
    <source>
        <dbReference type="ARBA" id="ARBA00012417"/>
    </source>
</evidence>
<accession>B0E9F5</accession>
<keyword evidence="12" id="KW-1185">Reference proteome</keyword>
<comment type="similarity">
    <text evidence="1">Belongs to the DNA polymerase type-B family.</text>
</comment>
<dbReference type="Gene3D" id="3.30.420.10">
    <property type="entry name" value="Ribonuclease H-like superfamily/Ribonuclease H"/>
    <property type="match status" value="1"/>
</dbReference>
<proteinExistence type="inferred from homology"/>
<keyword evidence="5" id="KW-0235">DNA replication</keyword>
<protein>
    <recommendedName>
        <fullName evidence="2">DNA-directed DNA polymerase</fullName>
        <ecNumber evidence="2">2.7.7.7</ecNumber>
    </recommendedName>
</protein>
<dbReference type="InterPro" id="IPR004868">
    <property type="entry name" value="DNA-dir_DNA_pol_B_mt/vir"/>
</dbReference>
<evidence type="ECO:0000256" key="6">
    <source>
        <dbReference type="ARBA" id="ARBA00022932"/>
    </source>
</evidence>
<dbReference type="InterPro" id="IPR023211">
    <property type="entry name" value="DNA_pol_palm_dom_sf"/>
</dbReference>
<dbReference type="eggNOG" id="ENOG502R89C">
    <property type="taxonomic scope" value="Eukaryota"/>
</dbReference>
<evidence type="ECO:0000313" key="11">
    <source>
        <dbReference type="EMBL" id="EDR28838.1"/>
    </source>
</evidence>
<evidence type="ECO:0000256" key="1">
    <source>
        <dbReference type="ARBA" id="ARBA00005755"/>
    </source>
</evidence>
<organism evidence="12">
    <name type="scientific">Entamoeba dispar (strain ATCC PRA-260 / SAW760)</name>
    <dbReference type="NCBI Taxonomy" id="370354"/>
    <lineage>
        <taxon>Eukaryota</taxon>
        <taxon>Amoebozoa</taxon>
        <taxon>Evosea</taxon>
        <taxon>Archamoebae</taxon>
        <taxon>Mastigamoebida</taxon>
        <taxon>Entamoebidae</taxon>
        <taxon>Entamoeba</taxon>
    </lineage>
</organism>
<dbReference type="Proteomes" id="UP000008076">
    <property type="component" value="Unassembled WGS sequence"/>
</dbReference>
<dbReference type="SUPFAM" id="SSF56672">
    <property type="entry name" value="DNA/RNA polymerases"/>
    <property type="match status" value="1"/>
</dbReference>
<dbReference type="GO" id="GO:0003677">
    <property type="term" value="F:DNA binding"/>
    <property type="evidence" value="ECO:0007669"/>
    <property type="project" value="UniProtKB-KW"/>
</dbReference>
<sequence length="1219" mass="143612">MSFRNNDIKINNYEENRRRRQRRRITMQKKDYEELERKETDSHRSSGFETIGDRVRQRREASENRLINDFLRERETGRLDLEKYRQRREEAIASLERKRRNTRTIGEYGTTSIIGGTADNRVVSGASVGTTSLIEDPQLDSSFVPPQNAPSDPSQETPYAPPIIAQPADDTLSDAEVQAILEEILNEEEYVTLDFLTLDRIEPTENELHLIRLARENNTDEEIEFSIIRRRDFGLEYTAQVWGGMLGETYRISQLIKQHDLIPLVEFVFGGRQRRFIINLENVEPQEFINRCVGFNVGIEEFWRRYDDEESELNIPPGKIVKEIIISIVKPPQRQRIDGAMFNYYLDEHWKPLKHILKKYQIYVLDEVATIENCFINALQYSGVLTTTEMTHLRTIVKGISVTKKTLHQIAEEFKLDITLRYYKGDKIESSRVTYGKRRVNLFLLRWKNNNHYIIDDVVEVTGYFITHYDEILKYTEENNEDINKYFNVVKKESGQYKHSLTRYIPAYKCIKLLHERNAFKEIRRDNLLKRKYYDSFLFNSFSDELAKSESRIVGEIKKKDVTNTLLFADFECLVSGENHKPFCIIVMDENGLWKSFYGLHCAKDFIEYISTMETPICYFHNLGYDGRFLAKFGIINIIMRGKMIYKMVVKYKGKKIIFKDTLSLIPTSIGNFKEFFKLNGEYEKEIFPYNYYNEETMEIGVINECGNNEQPVWSENTRKKFKELLVKSNCRIDNTHFNSRKYCEYYCLRDVLVLREGFLKYRQMVQTHLHLDCVCYASLSSMAYAFFVNNCFVKDAIFEYTGVVREYIKQAVYGGRNMTSENKKHYITDEIVDFDACSLYPSAIARLYLPMGAPNQMFHPIEWYLEHLMDEQQFEPSETKFISYFIVTIVITKINKKRKMPIIIKKIKGINHYVNEETTMIVDSIYLQDLIKYQEIEFKVVQGIYWKGSKVGLFKEKIKEIYRIRKEMKQVNDPAEIIFKLVMNSSYGKTIQKPIKEEKKFFRGRNKMTSFWRRHLEDVIVGEQLYDSDVWMVDVKKQLDDFFVPNIIGVLILSMSKRIMNELIYLCEDMDIDVYYQDTDSIHIKKKDLPRLEELYVSKYGRDLVGSELGQFHSDFPLVKGKPSWSIKSIFLGKKSYLDVLINEDGDQDYLIRMKGIPKSAIIGTANEKFNGDMVALYEYLYAGNPLIIDLAKYGAHFSIERDFKISSLSEFKRTIKF</sequence>
<dbReference type="InterPro" id="IPR043502">
    <property type="entry name" value="DNA/RNA_pol_sf"/>
</dbReference>
<dbReference type="OrthoDB" id="10265614at2759"/>
<evidence type="ECO:0000256" key="5">
    <source>
        <dbReference type="ARBA" id="ARBA00022705"/>
    </source>
</evidence>
<dbReference type="VEuPathDB" id="AmoebaDB:EDI_202070"/>
<dbReference type="GO" id="GO:0000166">
    <property type="term" value="F:nucleotide binding"/>
    <property type="evidence" value="ECO:0007669"/>
    <property type="project" value="InterPro"/>
</dbReference>
<keyword evidence="7" id="KW-0238">DNA-binding</keyword>
<feature type="compositionally biased region" description="Basic and acidic residues" evidence="9">
    <location>
        <begin position="28"/>
        <end position="49"/>
    </location>
</feature>
<keyword evidence="4" id="KW-0548">Nucleotidyltransferase</keyword>
<evidence type="ECO:0000313" key="12">
    <source>
        <dbReference type="Proteomes" id="UP000008076"/>
    </source>
</evidence>
<dbReference type="GO" id="GO:0003887">
    <property type="term" value="F:DNA-directed DNA polymerase activity"/>
    <property type="evidence" value="ECO:0007669"/>
    <property type="project" value="UniProtKB-KW"/>
</dbReference>
<evidence type="ECO:0000259" key="10">
    <source>
        <dbReference type="Pfam" id="PF03175"/>
    </source>
</evidence>
<feature type="region of interest" description="Disordered" evidence="9">
    <location>
        <begin position="137"/>
        <end position="166"/>
    </location>
</feature>
<feature type="region of interest" description="Disordered" evidence="9">
    <location>
        <begin position="19"/>
        <end position="49"/>
    </location>
</feature>
<feature type="domain" description="DNA-directed DNA polymerase family B mitochondria/virus" evidence="10">
    <location>
        <begin position="618"/>
        <end position="1002"/>
    </location>
</feature>
<evidence type="ECO:0000256" key="8">
    <source>
        <dbReference type="ARBA" id="ARBA00049244"/>
    </source>
</evidence>
<dbReference type="InterPro" id="IPR006172">
    <property type="entry name" value="DNA-dir_DNA_pol_B"/>
</dbReference>
<keyword evidence="6" id="KW-0239">DNA-directed DNA polymerase</keyword>